<dbReference type="RefSeq" id="XP_022643490.1">
    <property type="nucleotide sequence ID" value="XM_022787755.1"/>
</dbReference>
<dbReference type="InParanoid" id="A0A7M7IXE5"/>
<dbReference type="Proteomes" id="UP000594260">
    <property type="component" value="Unplaced"/>
</dbReference>
<feature type="signal peptide" evidence="2">
    <location>
        <begin position="1"/>
        <end position="27"/>
    </location>
</feature>
<name>A0A7M7IXE5_VARDE</name>
<organism evidence="3 4">
    <name type="scientific">Varroa destructor</name>
    <name type="common">Honeybee mite</name>
    <dbReference type="NCBI Taxonomy" id="109461"/>
    <lineage>
        <taxon>Eukaryota</taxon>
        <taxon>Metazoa</taxon>
        <taxon>Ecdysozoa</taxon>
        <taxon>Arthropoda</taxon>
        <taxon>Chelicerata</taxon>
        <taxon>Arachnida</taxon>
        <taxon>Acari</taxon>
        <taxon>Parasitiformes</taxon>
        <taxon>Mesostigmata</taxon>
        <taxon>Gamasina</taxon>
        <taxon>Dermanyssoidea</taxon>
        <taxon>Varroidae</taxon>
        <taxon>Varroa</taxon>
    </lineage>
</organism>
<evidence type="ECO:0000313" key="4">
    <source>
        <dbReference type="Proteomes" id="UP000594260"/>
    </source>
</evidence>
<evidence type="ECO:0000256" key="1">
    <source>
        <dbReference type="SAM" id="MobiDB-lite"/>
    </source>
</evidence>
<evidence type="ECO:0000313" key="3">
    <source>
        <dbReference type="EnsemblMetazoa" id="XP_022643490"/>
    </source>
</evidence>
<feature type="chain" id="PRO_5029605497" evidence="2">
    <location>
        <begin position="28"/>
        <end position="180"/>
    </location>
</feature>
<feature type="region of interest" description="Disordered" evidence="1">
    <location>
        <begin position="38"/>
        <end position="62"/>
    </location>
</feature>
<accession>A0A7M7IXE5</accession>
<evidence type="ECO:0000256" key="2">
    <source>
        <dbReference type="SAM" id="SignalP"/>
    </source>
</evidence>
<proteinExistence type="predicted"/>
<dbReference type="AlphaFoldDB" id="A0A7M7IXE5"/>
<dbReference type="KEGG" id="vde:111242856"/>
<dbReference type="EnsemblMetazoa" id="XM_022787755">
    <property type="protein sequence ID" value="XP_022643490"/>
    <property type="gene ID" value="LOC111242856"/>
</dbReference>
<protein>
    <submittedName>
        <fullName evidence="3">Uncharacterized protein</fullName>
    </submittedName>
</protein>
<keyword evidence="2" id="KW-0732">Signal</keyword>
<sequence>MKSFLNSSALLLLTSLLLLLTIKFASAAVTKARLESVGREDPSSTVTGKTRPSKSRSGEDWNVNEHPLDFNTIHDSVRASIREIQQNLTAKNNASQSHLTEYRSATIQACQISVFYDCAHVFIRRDELQSYFTVKASTLSECQFKWAECTSDKFMDCLRKGKGCQNAATMSSPTTKTAVY</sequence>
<reference evidence="3" key="1">
    <citation type="submission" date="2021-01" db="UniProtKB">
        <authorList>
            <consortium name="EnsemblMetazoa"/>
        </authorList>
    </citation>
    <scope>IDENTIFICATION</scope>
</reference>
<keyword evidence="4" id="KW-1185">Reference proteome</keyword>
<dbReference type="GeneID" id="111242856"/>